<evidence type="ECO:0000313" key="2">
    <source>
        <dbReference type="EMBL" id="CAD7232176.1"/>
    </source>
</evidence>
<feature type="region of interest" description="Disordered" evidence="1">
    <location>
        <begin position="1"/>
        <end position="35"/>
    </location>
</feature>
<feature type="region of interest" description="Disordered" evidence="1">
    <location>
        <begin position="359"/>
        <end position="379"/>
    </location>
</feature>
<protein>
    <submittedName>
        <fullName evidence="2">Uncharacterized protein</fullName>
    </submittedName>
</protein>
<name>A0A7R8WKE3_9CRUS</name>
<proteinExistence type="predicted"/>
<feature type="region of interest" description="Disordered" evidence="1">
    <location>
        <begin position="148"/>
        <end position="167"/>
    </location>
</feature>
<sequence>MISRRRRARPEIPGGVDGEPKRQLQRRDREEDHTDRRMGRILAIFDIQPTRERGVPDQKKEEFDLIIGKCSTWLNTGTIGDHIGLVIPVACEDEEGGILPESILECELDDAPPLPPEEMNLAVFHRPWLFQEEQIACVDPSPGFVFEPTASGSVQEEDEDDLGPSASQRSVSLYDHSMVIRNERQMKEIRIQIYLRAIGVRLPLDASPVFPGLVFLPPSHIVMKGGRKLTEDFGCCFCGTMVPRDTVFGDHLSRCIGHLLTYTCRLCRRKTLSADPRDIYAGALTRHRRDCAFSPSNRKMQNIPSHLLSPFDREGLPAWRTVVTALESPLPPPASAAERRRLEQEAEAARLHLRQQTALATRLSVQPGPRGEARGLPWKRRKRLFQDKSLRLQKEDLNCIEQLLRTRGLSCALSDPAKTQEDTAKTQEDTAKTQEDPAKTQEDPAKTQQEQEHEHEVIDLTLSPEPPCPSPAVDRPSRCPVSCPCPFCGRHMCALDDLLCHMQWHMCIRSSRCPLCLERIPSLPALVSHVRLQHQHYFPNLPARLFKDVILIPGFDVVNMSCKDKDNYFIPTPRIQGKACRVYLRSSVMQASGSTIGAIGQWRWAVTCKTLGSVPVAFLEAPHHLHTQL</sequence>
<reference evidence="2" key="1">
    <citation type="submission" date="2020-11" db="EMBL/GenBank/DDBJ databases">
        <authorList>
            <person name="Tran Van P."/>
        </authorList>
    </citation>
    <scope>NUCLEOTIDE SEQUENCE</scope>
</reference>
<feature type="compositionally biased region" description="Basic and acidic residues" evidence="1">
    <location>
        <begin position="418"/>
        <end position="458"/>
    </location>
</feature>
<feature type="region of interest" description="Disordered" evidence="1">
    <location>
        <begin position="415"/>
        <end position="471"/>
    </location>
</feature>
<dbReference type="InterPro" id="IPR013087">
    <property type="entry name" value="Znf_C2H2_type"/>
</dbReference>
<dbReference type="AlphaFoldDB" id="A0A7R8WKE3"/>
<accession>A0A7R8WKE3</accession>
<evidence type="ECO:0000256" key="1">
    <source>
        <dbReference type="SAM" id="MobiDB-lite"/>
    </source>
</evidence>
<gene>
    <name evidence="2" type="ORF">CTOB1V02_LOCUS10017</name>
</gene>
<feature type="compositionally biased region" description="Basic and acidic residues" evidence="1">
    <location>
        <begin position="18"/>
        <end position="35"/>
    </location>
</feature>
<organism evidence="2">
    <name type="scientific">Cyprideis torosa</name>
    <dbReference type="NCBI Taxonomy" id="163714"/>
    <lineage>
        <taxon>Eukaryota</taxon>
        <taxon>Metazoa</taxon>
        <taxon>Ecdysozoa</taxon>
        <taxon>Arthropoda</taxon>
        <taxon>Crustacea</taxon>
        <taxon>Oligostraca</taxon>
        <taxon>Ostracoda</taxon>
        <taxon>Podocopa</taxon>
        <taxon>Podocopida</taxon>
        <taxon>Cytherocopina</taxon>
        <taxon>Cytheroidea</taxon>
        <taxon>Cytherideidae</taxon>
        <taxon>Cyprideis</taxon>
    </lineage>
</organism>
<dbReference type="PROSITE" id="PS00028">
    <property type="entry name" value="ZINC_FINGER_C2H2_1"/>
    <property type="match status" value="2"/>
</dbReference>
<dbReference type="EMBL" id="OB664337">
    <property type="protein sequence ID" value="CAD7232176.1"/>
    <property type="molecule type" value="Genomic_DNA"/>
</dbReference>